<accession>A0A8K0JNR2</accession>
<keyword evidence="4" id="KW-1185">Reference proteome</keyword>
<feature type="compositionally biased region" description="Low complexity" evidence="1">
    <location>
        <begin position="129"/>
        <end position="157"/>
    </location>
</feature>
<feature type="region of interest" description="Disordered" evidence="1">
    <location>
        <begin position="249"/>
        <end position="294"/>
    </location>
</feature>
<feature type="compositionally biased region" description="Basic and acidic residues" evidence="1">
    <location>
        <begin position="370"/>
        <end position="379"/>
    </location>
</feature>
<feature type="compositionally biased region" description="Low complexity" evidence="1">
    <location>
        <begin position="31"/>
        <end position="41"/>
    </location>
</feature>
<evidence type="ECO:0000313" key="3">
    <source>
        <dbReference type="EMBL" id="KAG7562509.1"/>
    </source>
</evidence>
<feature type="region of interest" description="Disordered" evidence="1">
    <location>
        <begin position="545"/>
        <end position="628"/>
    </location>
</feature>
<feature type="compositionally biased region" description="Polar residues" evidence="1">
    <location>
        <begin position="100"/>
        <end position="113"/>
    </location>
</feature>
<evidence type="ECO:0000256" key="1">
    <source>
        <dbReference type="SAM" id="MobiDB-lite"/>
    </source>
</evidence>
<sequence length="659" mass="67317">MQSQAAPVSSLSVNNLALATEVTERVVATALPPAPGVAAPPTKSDISGNVPLATETTQQAPASQPATSPIGPPFSTTSLVAPVNTQPSSALGASVASAAETQGQPTTTLQTSTASVSGAASEPPPPVPSSSSSSNSTPPSSTQTSTSDSVPGPSGSASPPPPSAQSTWTSSTTSNWDSTTSWWVQPSSSVPPPESTWTNTWVAAAVATSASSASSAAGTFVDLSTAGSASSSASVDRLSSESLLASAVPTTSRGSATNLVTASTGAPNSGSGRNATSAGAEGGEDGTTSSTKGGMNGGVVAGVVIALLVLLGVGWVLWMRKKRKAVNGSENEPFWNRFFGRTEYDHPLEEKGYDRQEDDAVAFGDVMASRGEKKSKSGNDEDAASSFYIPSKSTKPIESQYFGSGDSPLEPPRRISDGYGLRSDQSSWLGPPPGAQAVAPSQNQPHSYPQPSMAYGPPPVPVMPSYHAAQNQSSMSVGRQSIAPGGYGNQVGYNAPSNEVLRDESITTNGGPQTGRESLSSYYSSSDAETMADKKRSVIDSIYSTWGNASSVGGGGRSAVSSAYLPFSDNRGSRMPQRKSTLKKSWKPQSRAASADSSLGHQPGRGRDELPPQNPPPQVALPRKPMAAMASTPVAVKNNVGFGAGDAPPMPLGWGNHRA</sequence>
<dbReference type="AlphaFoldDB" id="A0A8K0JNR2"/>
<feature type="compositionally biased region" description="Polar residues" evidence="1">
    <location>
        <begin position="468"/>
        <end position="479"/>
    </location>
</feature>
<feature type="compositionally biased region" description="Low complexity" evidence="1">
    <location>
        <begin position="164"/>
        <end position="179"/>
    </location>
</feature>
<feature type="region of interest" description="Disordered" evidence="1">
    <location>
        <begin position="31"/>
        <end position="179"/>
    </location>
</feature>
<name>A0A8K0JNR2_9TREE</name>
<feature type="compositionally biased region" description="Basic residues" evidence="1">
    <location>
        <begin position="576"/>
        <end position="586"/>
    </location>
</feature>
<feature type="region of interest" description="Disordered" evidence="1">
    <location>
        <begin position="369"/>
        <end position="533"/>
    </location>
</feature>
<keyword evidence="2" id="KW-1133">Transmembrane helix</keyword>
<gene>
    <name evidence="3" type="ORF">FFLO_02088</name>
</gene>
<feature type="compositionally biased region" description="Polar residues" evidence="1">
    <location>
        <begin position="54"/>
        <end position="67"/>
    </location>
</feature>
<feature type="compositionally biased region" description="Polar residues" evidence="1">
    <location>
        <begin position="439"/>
        <end position="450"/>
    </location>
</feature>
<feature type="compositionally biased region" description="Polar residues" evidence="1">
    <location>
        <begin position="74"/>
        <end position="87"/>
    </location>
</feature>
<proteinExistence type="predicted"/>
<keyword evidence="2" id="KW-0812">Transmembrane</keyword>
<protein>
    <submittedName>
        <fullName evidence="3">Uncharacterized protein</fullName>
    </submittedName>
</protein>
<reference evidence="3" key="1">
    <citation type="submission" date="2020-04" db="EMBL/GenBank/DDBJ databases">
        <title>Analysis of mating type loci in Filobasidium floriforme.</title>
        <authorList>
            <person name="Nowrousian M."/>
        </authorList>
    </citation>
    <scope>NUCLEOTIDE SEQUENCE</scope>
    <source>
        <strain evidence="3">CBS 6242</strain>
    </source>
</reference>
<organism evidence="3 4">
    <name type="scientific">Filobasidium floriforme</name>
    <dbReference type="NCBI Taxonomy" id="5210"/>
    <lineage>
        <taxon>Eukaryota</taxon>
        <taxon>Fungi</taxon>
        <taxon>Dikarya</taxon>
        <taxon>Basidiomycota</taxon>
        <taxon>Agaricomycotina</taxon>
        <taxon>Tremellomycetes</taxon>
        <taxon>Filobasidiales</taxon>
        <taxon>Filobasidiaceae</taxon>
        <taxon>Filobasidium</taxon>
    </lineage>
</organism>
<feature type="compositionally biased region" description="Polar residues" evidence="1">
    <location>
        <begin position="587"/>
        <end position="600"/>
    </location>
</feature>
<evidence type="ECO:0000313" key="4">
    <source>
        <dbReference type="Proteomes" id="UP000812966"/>
    </source>
</evidence>
<comment type="caution">
    <text evidence="3">The sequence shown here is derived from an EMBL/GenBank/DDBJ whole genome shotgun (WGS) entry which is preliminary data.</text>
</comment>
<evidence type="ECO:0000256" key="2">
    <source>
        <dbReference type="SAM" id="Phobius"/>
    </source>
</evidence>
<dbReference type="EMBL" id="JABELV010000031">
    <property type="protein sequence ID" value="KAG7562509.1"/>
    <property type="molecule type" value="Genomic_DNA"/>
</dbReference>
<keyword evidence="2" id="KW-0472">Membrane</keyword>
<feature type="compositionally biased region" description="Polar residues" evidence="1">
    <location>
        <begin position="249"/>
        <end position="277"/>
    </location>
</feature>
<feature type="transmembrane region" description="Helical" evidence="2">
    <location>
        <begin position="298"/>
        <end position="318"/>
    </location>
</feature>
<dbReference type="Proteomes" id="UP000812966">
    <property type="component" value="Unassembled WGS sequence"/>
</dbReference>
<feature type="compositionally biased region" description="Low complexity" evidence="1">
    <location>
        <begin position="88"/>
        <end position="99"/>
    </location>
</feature>
<feature type="compositionally biased region" description="Polar residues" evidence="1">
    <location>
        <begin position="506"/>
        <end position="517"/>
    </location>
</feature>